<dbReference type="CDD" id="cd07432">
    <property type="entry name" value="PHP_HisPPase"/>
    <property type="match status" value="1"/>
</dbReference>
<evidence type="ECO:0000259" key="1">
    <source>
        <dbReference type="SMART" id="SM00481"/>
    </source>
</evidence>
<protein>
    <recommendedName>
        <fullName evidence="1">Polymerase/histidinol phosphatase N-terminal domain-containing protein</fullName>
    </recommendedName>
</protein>
<dbReference type="InterPro" id="IPR016195">
    <property type="entry name" value="Pol/histidinol_Pase-like"/>
</dbReference>
<accession>A0A382GUJ8</accession>
<dbReference type="SUPFAM" id="SSF89550">
    <property type="entry name" value="PHP domain-like"/>
    <property type="match status" value="1"/>
</dbReference>
<dbReference type="InterPro" id="IPR003141">
    <property type="entry name" value="Pol/His_phosphatase_N"/>
</dbReference>
<dbReference type="NCBIfam" id="NF038032">
    <property type="entry name" value="CehA_McbA_metalo"/>
    <property type="match status" value="1"/>
</dbReference>
<gene>
    <name evidence="2" type="ORF">METZ01_LOCUS230705</name>
</gene>
<feature type="domain" description="Polymerase/histidinol phosphatase N-terminal" evidence="1">
    <location>
        <begin position="10"/>
        <end position="77"/>
    </location>
</feature>
<dbReference type="InterPro" id="IPR052018">
    <property type="entry name" value="PHP_domain"/>
</dbReference>
<organism evidence="2">
    <name type="scientific">marine metagenome</name>
    <dbReference type="NCBI Taxonomy" id="408172"/>
    <lineage>
        <taxon>unclassified sequences</taxon>
        <taxon>metagenomes</taxon>
        <taxon>ecological metagenomes</taxon>
    </lineage>
</organism>
<dbReference type="PANTHER" id="PTHR42924:SF3">
    <property type="entry name" value="POLYMERASE_HISTIDINOL PHOSPHATASE N-TERMINAL DOMAIN-CONTAINING PROTEIN"/>
    <property type="match status" value="1"/>
</dbReference>
<dbReference type="AlphaFoldDB" id="A0A382GUJ8"/>
<dbReference type="GO" id="GO:0004534">
    <property type="term" value="F:5'-3' RNA exonuclease activity"/>
    <property type="evidence" value="ECO:0007669"/>
    <property type="project" value="TreeGrafter"/>
</dbReference>
<dbReference type="Pfam" id="PF13263">
    <property type="entry name" value="PHP_C"/>
    <property type="match status" value="1"/>
</dbReference>
<dbReference type="PANTHER" id="PTHR42924">
    <property type="entry name" value="EXONUCLEASE"/>
    <property type="match status" value="1"/>
</dbReference>
<name>A0A382GUJ8_9ZZZZ</name>
<dbReference type="Gene3D" id="3.20.20.140">
    <property type="entry name" value="Metal-dependent hydrolases"/>
    <property type="match status" value="1"/>
</dbReference>
<evidence type="ECO:0000313" key="2">
    <source>
        <dbReference type="EMBL" id="SVB77851.1"/>
    </source>
</evidence>
<feature type="non-terminal residue" evidence="2">
    <location>
        <position position="1"/>
    </location>
</feature>
<sequence length="229" mass="25787">VNQSKREMLIDIHTHTYPVSDDSILTPEELIIQAKRIGLDGICITDHDGFWDPQDVLKLGKDNDFLVIPGCEITTEEGHLLVYGLSEYIFGMHKSSFVKDLVDEAGGAMVVAHPYRRVYRETAPQDDVSYEEMLARALRNRVFGLVDAIEIRNGRGTEKENLFAEKVAERLDMPTTGASDAHKLADLGTFATRFYDKITGLESLIKAIKSGRFRSYDFSKLASDEKDVR</sequence>
<dbReference type="Pfam" id="PF02811">
    <property type="entry name" value="PHP"/>
    <property type="match status" value="1"/>
</dbReference>
<dbReference type="EMBL" id="UINC01057078">
    <property type="protein sequence ID" value="SVB77851.1"/>
    <property type="molecule type" value="Genomic_DNA"/>
</dbReference>
<dbReference type="GO" id="GO:0035312">
    <property type="term" value="F:5'-3' DNA exonuclease activity"/>
    <property type="evidence" value="ECO:0007669"/>
    <property type="project" value="TreeGrafter"/>
</dbReference>
<reference evidence="2" key="1">
    <citation type="submission" date="2018-05" db="EMBL/GenBank/DDBJ databases">
        <authorList>
            <person name="Lanie J.A."/>
            <person name="Ng W.-L."/>
            <person name="Kazmierczak K.M."/>
            <person name="Andrzejewski T.M."/>
            <person name="Davidsen T.M."/>
            <person name="Wayne K.J."/>
            <person name="Tettelin H."/>
            <person name="Glass J.I."/>
            <person name="Rusch D."/>
            <person name="Podicherti R."/>
            <person name="Tsui H.-C.T."/>
            <person name="Winkler M.E."/>
        </authorList>
    </citation>
    <scope>NUCLEOTIDE SEQUENCE</scope>
</reference>
<proteinExistence type="predicted"/>
<dbReference type="SMART" id="SM00481">
    <property type="entry name" value="POLIIIAc"/>
    <property type="match status" value="1"/>
</dbReference>
<dbReference type="InterPro" id="IPR004013">
    <property type="entry name" value="PHP_dom"/>
</dbReference>